<accession>A0A2U3ERA6</accession>
<dbReference type="AlphaFoldDB" id="A0A2U3ERA6"/>
<evidence type="ECO:0000313" key="2">
    <source>
        <dbReference type="Proteomes" id="UP000245956"/>
    </source>
</evidence>
<proteinExistence type="predicted"/>
<dbReference type="Proteomes" id="UP000245956">
    <property type="component" value="Unassembled WGS sequence"/>
</dbReference>
<protein>
    <submittedName>
        <fullName evidence="1">Uncharacterized protein</fullName>
    </submittedName>
</protein>
<gene>
    <name evidence="1" type="ORF">PCL_04228</name>
</gene>
<name>A0A2U3ERA6_PURLI</name>
<reference evidence="1 2" key="1">
    <citation type="journal article" date="2016" name="Front. Microbiol.">
        <title>Genome and transcriptome sequences reveal the specific parasitism of the nematophagous Purpureocillium lilacinum 36-1.</title>
        <authorList>
            <person name="Xie J."/>
            <person name="Li S."/>
            <person name="Mo C."/>
            <person name="Xiao X."/>
            <person name="Peng D."/>
            <person name="Wang G."/>
            <person name="Xiao Y."/>
        </authorList>
    </citation>
    <scope>NUCLEOTIDE SEQUENCE [LARGE SCALE GENOMIC DNA]</scope>
    <source>
        <strain evidence="1 2">36-1</strain>
    </source>
</reference>
<comment type="caution">
    <text evidence="1">The sequence shown here is derived from an EMBL/GenBank/DDBJ whole genome shotgun (WGS) entry which is preliminary data.</text>
</comment>
<evidence type="ECO:0000313" key="1">
    <source>
        <dbReference type="EMBL" id="PWI77034.1"/>
    </source>
</evidence>
<dbReference type="EMBL" id="LCWV01000001">
    <property type="protein sequence ID" value="PWI77034.1"/>
    <property type="molecule type" value="Genomic_DNA"/>
</dbReference>
<organism evidence="1 2">
    <name type="scientific">Purpureocillium lilacinum</name>
    <name type="common">Paecilomyces lilacinus</name>
    <dbReference type="NCBI Taxonomy" id="33203"/>
    <lineage>
        <taxon>Eukaryota</taxon>
        <taxon>Fungi</taxon>
        <taxon>Dikarya</taxon>
        <taxon>Ascomycota</taxon>
        <taxon>Pezizomycotina</taxon>
        <taxon>Sordariomycetes</taxon>
        <taxon>Hypocreomycetidae</taxon>
        <taxon>Hypocreales</taxon>
        <taxon>Ophiocordycipitaceae</taxon>
        <taxon>Purpureocillium</taxon>
    </lineage>
</organism>
<sequence length="164" mass="17590">MIQVTLRHWGTMDGLGKSNGGAACTYTDTLLDVPPARPDRCLAPPRVSGCGQRRAQRSGTLNVAKACADGLEMKPRRARVAIAADNATTEELPSSTSKLGRDFSYLRKLFQARGTGTGAASTIRGSSAAALHIPIRGHVPKEVNLKEHEHPSPKRLFDVSARPH</sequence>